<evidence type="ECO:0000256" key="4">
    <source>
        <dbReference type="PROSITE-ProRule" id="PRU00108"/>
    </source>
</evidence>
<evidence type="ECO:0000256" key="3">
    <source>
        <dbReference type="ARBA" id="ARBA00023242"/>
    </source>
</evidence>
<dbReference type="PROSITE" id="PS00027">
    <property type="entry name" value="HOMEOBOX_1"/>
    <property type="match status" value="1"/>
</dbReference>
<name>A0A6G1QLV3_CHAAH</name>
<dbReference type="GO" id="GO:0000978">
    <property type="term" value="F:RNA polymerase II cis-regulatory region sequence-specific DNA binding"/>
    <property type="evidence" value="ECO:0007669"/>
    <property type="project" value="TreeGrafter"/>
</dbReference>
<dbReference type="EMBL" id="CM015730">
    <property type="protein sequence ID" value="KAF3703447.1"/>
    <property type="molecule type" value="Genomic_DNA"/>
</dbReference>
<evidence type="ECO:0000256" key="1">
    <source>
        <dbReference type="ARBA" id="ARBA00023125"/>
    </source>
</evidence>
<evidence type="ECO:0000313" key="8">
    <source>
        <dbReference type="EMBL" id="KAF3703447.1"/>
    </source>
</evidence>
<organism evidence="8 9">
    <name type="scientific">Channa argus</name>
    <name type="common">Northern snakehead</name>
    <name type="synonym">Ophicephalus argus</name>
    <dbReference type="NCBI Taxonomy" id="215402"/>
    <lineage>
        <taxon>Eukaryota</taxon>
        <taxon>Metazoa</taxon>
        <taxon>Chordata</taxon>
        <taxon>Craniata</taxon>
        <taxon>Vertebrata</taxon>
        <taxon>Euteleostomi</taxon>
        <taxon>Actinopterygii</taxon>
        <taxon>Neopterygii</taxon>
        <taxon>Teleostei</taxon>
        <taxon>Neoteleostei</taxon>
        <taxon>Acanthomorphata</taxon>
        <taxon>Anabantaria</taxon>
        <taxon>Anabantiformes</taxon>
        <taxon>Channoidei</taxon>
        <taxon>Channidae</taxon>
        <taxon>Channa</taxon>
    </lineage>
</organism>
<keyword evidence="3 4" id="KW-0539">Nucleus</keyword>
<keyword evidence="1 4" id="KW-0238">DNA-binding</keyword>
<reference evidence="8 9" key="1">
    <citation type="submission" date="2019-02" db="EMBL/GenBank/DDBJ databases">
        <title>Opniocepnalus argus genome.</title>
        <authorList>
            <person name="Zhou C."/>
            <person name="Xiao S."/>
        </authorList>
    </citation>
    <scope>NUCLEOTIDE SEQUENCE [LARGE SCALE GENOMIC DNA]</scope>
    <source>
        <strain evidence="8">OARG1902GOOAL</strain>
        <tissue evidence="8">Muscle</tissue>
    </source>
</reference>
<accession>A0A6G1QLV3</accession>
<evidence type="ECO:0000259" key="7">
    <source>
        <dbReference type="PROSITE" id="PS50071"/>
    </source>
</evidence>
<dbReference type="InterPro" id="IPR017970">
    <property type="entry name" value="Homeobox_CS"/>
</dbReference>
<proteinExistence type="predicted"/>
<protein>
    <submittedName>
        <fullName evidence="8">Homeobox protein NANOG Homeobox transcription factor Nanog</fullName>
    </submittedName>
</protein>
<keyword evidence="9" id="KW-1185">Reference proteome</keyword>
<dbReference type="Proteomes" id="UP000503349">
    <property type="component" value="Chromosome 19"/>
</dbReference>
<gene>
    <name evidence="8" type="ORF">EXN66_Car019135</name>
</gene>
<evidence type="ECO:0000256" key="5">
    <source>
        <dbReference type="RuleBase" id="RU000682"/>
    </source>
</evidence>
<dbReference type="CDD" id="cd00086">
    <property type="entry name" value="homeodomain"/>
    <property type="match status" value="1"/>
</dbReference>
<comment type="subcellular location">
    <subcellularLocation>
        <location evidence="4 5">Nucleus</location>
    </subcellularLocation>
</comment>
<keyword evidence="2 4" id="KW-0371">Homeobox</keyword>
<dbReference type="AlphaFoldDB" id="A0A6G1QLV3"/>
<dbReference type="Gene3D" id="1.10.10.60">
    <property type="entry name" value="Homeodomain-like"/>
    <property type="match status" value="1"/>
</dbReference>
<dbReference type="PANTHER" id="PTHR24327:SF88">
    <property type="entry name" value="NANOG"/>
    <property type="match status" value="1"/>
</dbReference>
<dbReference type="GO" id="GO:0000981">
    <property type="term" value="F:DNA-binding transcription factor activity, RNA polymerase II-specific"/>
    <property type="evidence" value="ECO:0007669"/>
    <property type="project" value="InterPro"/>
</dbReference>
<dbReference type="Pfam" id="PF00046">
    <property type="entry name" value="Homeodomain"/>
    <property type="match status" value="1"/>
</dbReference>
<feature type="domain" description="Homeobox" evidence="7">
    <location>
        <begin position="159"/>
        <end position="219"/>
    </location>
</feature>
<feature type="compositionally biased region" description="Polar residues" evidence="6">
    <location>
        <begin position="90"/>
        <end position="103"/>
    </location>
</feature>
<feature type="region of interest" description="Disordered" evidence="6">
    <location>
        <begin position="54"/>
        <end position="134"/>
    </location>
</feature>
<evidence type="ECO:0000256" key="6">
    <source>
        <dbReference type="SAM" id="MobiDB-lite"/>
    </source>
</evidence>
<sequence>MAEPNPEVNYSYYNTSYYAYASGFMYEQGPQQNNGNLSGLDDTVDLSHYNSGITPANYAAPHQATYDAESEVRRTESESASDLDAHISPDSWSSKGSRATSLPQADPATRVKEDQGNNAISRSPDGNNHVSSSLLGEPVTVTTESNVLYVPPNAPAKSSTKGKVRAAFSEMQMNALVQRFTVQRYLTPAEMKDLAEMIGLSYKQVKTWFQNRRMKLRRHQKDNTWLCERSNIRNGPIHGTMYNNNIPQNVPPFQGETQPQFREHYNHHVMPTPFREPPLQNMNFCLAAMGNTAGSSGYASWSSNTSQTAVPTRPQMDGWSIPPGVGHYEYNPNAFNPPSANNTFYDTSFKSQNIEPVNSCRFVNTGIVHNANQ</sequence>
<feature type="compositionally biased region" description="Polar residues" evidence="6">
    <location>
        <begin position="116"/>
        <end position="134"/>
    </location>
</feature>
<evidence type="ECO:0000313" key="9">
    <source>
        <dbReference type="Proteomes" id="UP000503349"/>
    </source>
</evidence>
<reference evidence="9" key="2">
    <citation type="submission" date="2019-02" db="EMBL/GenBank/DDBJ databases">
        <title>Opniocepnalus argus Var Kimnra genome.</title>
        <authorList>
            <person name="Zhou C."/>
            <person name="Xiao S."/>
        </authorList>
    </citation>
    <scope>NUCLEOTIDE SEQUENCE [LARGE SCALE GENOMIC DNA]</scope>
</reference>
<feature type="DNA-binding region" description="Homeobox" evidence="4">
    <location>
        <begin position="161"/>
        <end position="220"/>
    </location>
</feature>
<dbReference type="PANTHER" id="PTHR24327">
    <property type="entry name" value="HOMEOBOX PROTEIN"/>
    <property type="match status" value="1"/>
</dbReference>
<dbReference type="GO" id="GO:0005634">
    <property type="term" value="C:nucleus"/>
    <property type="evidence" value="ECO:0007669"/>
    <property type="project" value="UniProtKB-SubCell"/>
</dbReference>
<dbReference type="InterPro" id="IPR050460">
    <property type="entry name" value="Distal-less_Homeobox_TF"/>
</dbReference>
<dbReference type="OrthoDB" id="8940013at2759"/>
<dbReference type="InterPro" id="IPR001356">
    <property type="entry name" value="HD"/>
</dbReference>
<dbReference type="InterPro" id="IPR009057">
    <property type="entry name" value="Homeodomain-like_sf"/>
</dbReference>
<evidence type="ECO:0000256" key="2">
    <source>
        <dbReference type="ARBA" id="ARBA00023155"/>
    </source>
</evidence>
<feature type="compositionally biased region" description="Basic and acidic residues" evidence="6">
    <location>
        <begin position="70"/>
        <end position="87"/>
    </location>
</feature>
<dbReference type="SUPFAM" id="SSF46689">
    <property type="entry name" value="Homeodomain-like"/>
    <property type="match status" value="1"/>
</dbReference>
<dbReference type="SMART" id="SM00389">
    <property type="entry name" value="HOX"/>
    <property type="match status" value="1"/>
</dbReference>
<dbReference type="PROSITE" id="PS50071">
    <property type="entry name" value="HOMEOBOX_2"/>
    <property type="match status" value="1"/>
</dbReference>